<reference evidence="2 3" key="1">
    <citation type="submission" date="2018-11" db="EMBL/GenBank/DDBJ databases">
        <title>Draft genome of Simplicispira Flexivirga sp. BO-16.</title>
        <authorList>
            <person name="Im W.T."/>
        </authorList>
    </citation>
    <scope>NUCLEOTIDE SEQUENCE [LARGE SCALE GENOMIC DNA]</scope>
    <source>
        <strain evidence="2 3">BO-16</strain>
    </source>
</reference>
<dbReference type="Proteomes" id="UP000271678">
    <property type="component" value="Unassembled WGS sequence"/>
</dbReference>
<proteinExistence type="predicted"/>
<evidence type="ECO:0000313" key="3">
    <source>
        <dbReference type="Proteomes" id="UP000271678"/>
    </source>
</evidence>
<evidence type="ECO:0000313" key="2">
    <source>
        <dbReference type="EMBL" id="RNI20733.1"/>
    </source>
</evidence>
<feature type="compositionally biased region" description="Basic and acidic residues" evidence="1">
    <location>
        <begin position="37"/>
        <end position="52"/>
    </location>
</feature>
<sequence length="59" mass="6676">MVTDYRNINAPTLTNDELIDNEPRSVVTSNCVMDNRPDLILGHRDHEDDASRRALGAMH</sequence>
<keyword evidence="3" id="KW-1185">Reference proteome</keyword>
<gene>
    <name evidence="2" type="ORF">EFY87_14235</name>
</gene>
<evidence type="ECO:0000256" key="1">
    <source>
        <dbReference type="SAM" id="MobiDB-lite"/>
    </source>
</evidence>
<dbReference type="AlphaFoldDB" id="A0A3M9M770"/>
<protein>
    <submittedName>
        <fullName evidence="2">Uncharacterized protein</fullName>
    </submittedName>
</protein>
<accession>A0A3M9M770</accession>
<name>A0A3M9M770_9MICO</name>
<dbReference type="EMBL" id="RJJQ01000015">
    <property type="protein sequence ID" value="RNI20733.1"/>
    <property type="molecule type" value="Genomic_DNA"/>
</dbReference>
<comment type="caution">
    <text evidence="2">The sequence shown here is derived from an EMBL/GenBank/DDBJ whole genome shotgun (WGS) entry which is preliminary data.</text>
</comment>
<feature type="region of interest" description="Disordered" evidence="1">
    <location>
        <begin position="37"/>
        <end position="59"/>
    </location>
</feature>
<organism evidence="2 3">
    <name type="scientific">Flexivirga caeni</name>
    <dbReference type="NCBI Taxonomy" id="2294115"/>
    <lineage>
        <taxon>Bacteria</taxon>
        <taxon>Bacillati</taxon>
        <taxon>Actinomycetota</taxon>
        <taxon>Actinomycetes</taxon>
        <taxon>Micrococcales</taxon>
        <taxon>Dermacoccaceae</taxon>
        <taxon>Flexivirga</taxon>
    </lineage>
</organism>